<dbReference type="Proteomes" id="UP001056035">
    <property type="component" value="Chromosome"/>
</dbReference>
<dbReference type="PROSITE" id="PS50977">
    <property type="entry name" value="HTH_TETR_2"/>
    <property type="match status" value="1"/>
</dbReference>
<keyword evidence="2 4" id="KW-0238">DNA-binding</keyword>
<dbReference type="PRINTS" id="PR00455">
    <property type="entry name" value="HTHTETR"/>
</dbReference>
<dbReference type="EMBL" id="CP098502">
    <property type="protein sequence ID" value="UTI66147.1"/>
    <property type="molecule type" value="Genomic_DNA"/>
</dbReference>
<protein>
    <submittedName>
        <fullName evidence="6">TetR/AcrR family transcriptional regulator</fullName>
    </submittedName>
</protein>
<gene>
    <name evidence="6" type="ORF">NBH00_08065</name>
</gene>
<evidence type="ECO:0000313" key="6">
    <source>
        <dbReference type="EMBL" id="UTI66147.1"/>
    </source>
</evidence>
<dbReference type="Pfam" id="PF00440">
    <property type="entry name" value="TetR_N"/>
    <property type="match status" value="1"/>
</dbReference>
<dbReference type="InterPro" id="IPR001647">
    <property type="entry name" value="HTH_TetR"/>
</dbReference>
<reference evidence="6 7" key="1">
    <citation type="submission" date="2022-06" db="EMBL/GenBank/DDBJ databases">
        <title>Paraconexibacter antarcticus.</title>
        <authorList>
            <person name="Kim C.S."/>
        </authorList>
    </citation>
    <scope>NUCLEOTIDE SEQUENCE [LARGE SCALE GENOMIC DNA]</scope>
    <source>
        <strain evidence="6 7">02-257</strain>
    </source>
</reference>
<evidence type="ECO:0000256" key="4">
    <source>
        <dbReference type="PROSITE-ProRule" id="PRU00335"/>
    </source>
</evidence>
<proteinExistence type="predicted"/>
<sequence>MTDAKALTSKGKRSAGRVLQAATTVLARDGFGGATLSRIADEAGLDKRTILYYYGSREALLVRVVQTVGERIVAHTEAAIADDADPAQMAETAVETLWAGVTSAPELARAYFALIGGGAGAPVVEDALRTLKQAYLDLILRQLHNIEAAHGRRLGDSDAVATFALALLRGLLLEWTEAGDSEEVQAGLRRFKRLVARELALAPG</sequence>
<keyword evidence="7" id="KW-1185">Reference proteome</keyword>
<feature type="domain" description="HTH tetR-type" evidence="5">
    <location>
        <begin position="12"/>
        <end position="72"/>
    </location>
</feature>
<evidence type="ECO:0000256" key="1">
    <source>
        <dbReference type="ARBA" id="ARBA00023015"/>
    </source>
</evidence>
<dbReference type="SUPFAM" id="SSF46689">
    <property type="entry name" value="Homeodomain-like"/>
    <property type="match status" value="1"/>
</dbReference>
<dbReference type="InterPro" id="IPR009057">
    <property type="entry name" value="Homeodomain-like_sf"/>
</dbReference>
<evidence type="ECO:0000259" key="5">
    <source>
        <dbReference type="PROSITE" id="PS50977"/>
    </source>
</evidence>
<dbReference type="PANTHER" id="PTHR30055">
    <property type="entry name" value="HTH-TYPE TRANSCRIPTIONAL REGULATOR RUTR"/>
    <property type="match status" value="1"/>
</dbReference>
<keyword evidence="1" id="KW-0805">Transcription regulation</keyword>
<dbReference type="InterPro" id="IPR050109">
    <property type="entry name" value="HTH-type_TetR-like_transc_reg"/>
</dbReference>
<dbReference type="PANTHER" id="PTHR30055:SF234">
    <property type="entry name" value="HTH-TYPE TRANSCRIPTIONAL REGULATOR BETI"/>
    <property type="match status" value="1"/>
</dbReference>
<dbReference type="RefSeq" id="WP_254572822.1">
    <property type="nucleotide sequence ID" value="NZ_CP098502.1"/>
</dbReference>
<evidence type="ECO:0000313" key="7">
    <source>
        <dbReference type="Proteomes" id="UP001056035"/>
    </source>
</evidence>
<accession>A0ABY5DZV1</accession>
<feature type="DNA-binding region" description="H-T-H motif" evidence="4">
    <location>
        <begin position="35"/>
        <end position="54"/>
    </location>
</feature>
<organism evidence="6 7">
    <name type="scientific">Paraconexibacter antarcticus</name>
    <dbReference type="NCBI Taxonomy" id="2949664"/>
    <lineage>
        <taxon>Bacteria</taxon>
        <taxon>Bacillati</taxon>
        <taxon>Actinomycetota</taxon>
        <taxon>Thermoleophilia</taxon>
        <taxon>Solirubrobacterales</taxon>
        <taxon>Paraconexibacteraceae</taxon>
        <taxon>Paraconexibacter</taxon>
    </lineage>
</organism>
<dbReference type="Gene3D" id="1.10.357.10">
    <property type="entry name" value="Tetracycline Repressor, domain 2"/>
    <property type="match status" value="1"/>
</dbReference>
<keyword evidence="3" id="KW-0804">Transcription</keyword>
<evidence type="ECO:0000256" key="2">
    <source>
        <dbReference type="ARBA" id="ARBA00023125"/>
    </source>
</evidence>
<name>A0ABY5DZV1_9ACTN</name>
<evidence type="ECO:0000256" key="3">
    <source>
        <dbReference type="ARBA" id="ARBA00023163"/>
    </source>
</evidence>